<evidence type="ECO:0000313" key="1">
    <source>
        <dbReference type="EMBL" id="EFJ00941.1"/>
    </source>
</evidence>
<dbReference type="InParanoid" id="D8PVX1"/>
<sequence length="165" mass="18722">MPSLREITLEYHTQDILDGLDLPALQNLTFKYVDVINDGDPFRSLYSLILRSKPPLRVLESDSNVVHTDFFLSSLAKLDHLESLVIIEPFREGRGVYLSTDMVMSRLTSPAIAPQLKRLEFRFPSNHDAYPRGLLPSLRALQQSRKGCHIRLCRDTEDGVVEVGS</sequence>
<evidence type="ECO:0000313" key="2">
    <source>
        <dbReference type="Proteomes" id="UP000007431"/>
    </source>
</evidence>
<dbReference type="AlphaFoldDB" id="D8PVX1"/>
<dbReference type="GeneID" id="9587645"/>
<organism evidence="2">
    <name type="scientific">Schizophyllum commune (strain H4-8 / FGSC 9210)</name>
    <name type="common">Split gill fungus</name>
    <dbReference type="NCBI Taxonomy" id="578458"/>
    <lineage>
        <taxon>Eukaryota</taxon>
        <taxon>Fungi</taxon>
        <taxon>Dikarya</taxon>
        <taxon>Basidiomycota</taxon>
        <taxon>Agaricomycotina</taxon>
        <taxon>Agaricomycetes</taxon>
        <taxon>Agaricomycetidae</taxon>
        <taxon>Agaricales</taxon>
        <taxon>Schizophyllaceae</taxon>
        <taxon>Schizophyllum</taxon>
    </lineage>
</organism>
<name>D8PVX1_SCHCM</name>
<reference evidence="1 2" key="1">
    <citation type="journal article" date="2010" name="Nat. Biotechnol.">
        <title>Genome sequence of the model mushroom Schizophyllum commune.</title>
        <authorList>
            <person name="Ohm R.A."/>
            <person name="de Jong J.F."/>
            <person name="Lugones L.G."/>
            <person name="Aerts A."/>
            <person name="Kothe E."/>
            <person name="Stajich J.E."/>
            <person name="de Vries R.P."/>
            <person name="Record E."/>
            <person name="Levasseur A."/>
            <person name="Baker S.E."/>
            <person name="Bartholomew K.A."/>
            <person name="Coutinho P.M."/>
            <person name="Erdmann S."/>
            <person name="Fowler T.J."/>
            <person name="Gathman A.C."/>
            <person name="Lombard V."/>
            <person name="Henrissat B."/>
            <person name="Knabe N."/>
            <person name="Kuees U."/>
            <person name="Lilly W.W."/>
            <person name="Lindquist E."/>
            <person name="Lucas S."/>
            <person name="Magnuson J.K."/>
            <person name="Piumi F."/>
            <person name="Raudaskoski M."/>
            <person name="Salamov A."/>
            <person name="Schmutz J."/>
            <person name="Schwarze F.W.M.R."/>
            <person name="vanKuyk P.A."/>
            <person name="Horton J.S."/>
            <person name="Grigoriev I.V."/>
            <person name="Woesten H.A.B."/>
        </authorList>
    </citation>
    <scope>NUCLEOTIDE SEQUENCE [LARGE SCALE GENOMIC DNA]</scope>
    <source>
        <strain evidence="2">H4-8 / FGSC 9210</strain>
    </source>
</reference>
<gene>
    <name evidence="1" type="ORF">SCHCODRAFT_84446</name>
</gene>
<dbReference type="RefSeq" id="XP_003035843.1">
    <property type="nucleotide sequence ID" value="XM_003035797.1"/>
</dbReference>
<proteinExistence type="predicted"/>
<protein>
    <submittedName>
        <fullName evidence="1">Expressed protein</fullName>
    </submittedName>
</protein>
<dbReference type="KEGG" id="scm:SCHCO_084446"/>
<dbReference type="OrthoDB" id="10289669at2759"/>
<dbReference type="HOGENOM" id="CLU_1611735_0_0_1"/>
<dbReference type="Proteomes" id="UP000007431">
    <property type="component" value="Unassembled WGS sequence"/>
</dbReference>
<keyword evidence="2" id="KW-1185">Reference proteome</keyword>
<accession>D8PVX1</accession>
<dbReference type="EMBL" id="GL377303">
    <property type="protein sequence ID" value="EFJ00941.1"/>
    <property type="molecule type" value="Genomic_DNA"/>
</dbReference>
<dbReference type="VEuPathDB" id="FungiDB:SCHCODRAFT_084446"/>